<name>A0A0R1DJW8_DROYA</name>
<feature type="compositionally biased region" description="Basic and acidic residues" evidence="1">
    <location>
        <begin position="151"/>
        <end position="162"/>
    </location>
</feature>
<feature type="compositionally biased region" description="Acidic residues" evidence="1">
    <location>
        <begin position="139"/>
        <end position="150"/>
    </location>
</feature>
<proteinExistence type="predicted"/>
<feature type="region of interest" description="Disordered" evidence="1">
    <location>
        <begin position="71"/>
        <end position="167"/>
    </location>
</feature>
<keyword evidence="2" id="KW-1133">Transmembrane helix</keyword>
<evidence type="ECO:0000313" key="3">
    <source>
        <dbReference type="EMBL" id="KRJ97605.1"/>
    </source>
</evidence>
<evidence type="ECO:0000256" key="2">
    <source>
        <dbReference type="SAM" id="Phobius"/>
    </source>
</evidence>
<sequence>MYDYPMGFQPRPHPETELAKQSQPVPDNAVVQVQSESTLVTVLKSLKQIWDLYQALMGAWNAVSERHQQSTEKFRQEQAAKKAEKEQLRQQQQQQQQQKTRINSKKPPRMEGNKKNQNKKPTTTTARATKSTTTAAPEVSDEEEEEEDEVKEQPQKTVEKVETVTPSAPATKVSALKGEKGNLRSVRGLRQRRDADAEEKADTDVGEGRYIKGDPLKGYYDFVITEGSYKFWAVFQVGTALLIIYSTFAAIYYSKVNPLTSDYDYTDYLGGVRSLSGGDADFVDDGDAATPPVSTTSRIMEWLPRTAHSLQFILDAIDKVPVDHDKDKELGWSTAKTDTPPVGMR</sequence>
<keyword evidence="4" id="KW-1185">Reference proteome</keyword>
<feature type="compositionally biased region" description="Low complexity" evidence="1">
    <location>
        <begin position="119"/>
        <end position="138"/>
    </location>
</feature>
<dbReference type="Proteomes" id="UP000002282">
    <property type="component" value="Chromosome 2L"/>
</dbReference>
<dbReference type="EMBL" id="CM000157">
    <property type="protein sequence ID" value="KRJ97605.1"/>
    <property type="molecule type" value="Genomic_DNA"/>
</dbReference>
<keyword evidence="2" id="KW-0812">Transmembrane</keyword>
<reference evidence="3 4" key="2">
    <citation type="journal article" date="2007" name="PLoS Biol.">
        <title>Principles of genome evolution in the Drosophila melanogaster species group.</title>
        <authorList>
            <person name="Ranz J.M."/>
            <person name="Maurin D."/>
            <person name="Chan Y.S."/>
            <person name="von Grotthuss M."/>
            <person name="Hillier L.W."/>
            <person name="Roote J."/>
            <person name="Ashburner M."/>
            <person name="Bergman C.M."/>
        </authorList>
    </citation>
    <scope>NUCLEOTIDE SEQUENCE [LARGE SCALE GENOMIC DNA]</scope>
    <source>
        <strain evidence="4">Tai18E2 / Tucson 14021-0261.01</strain>
    </source>
</reference>
<accession>A0A0R1DJW8</accession>
<feature type="region of interest" description="Disordered" evidence="1">
    <location>
        <begin position="1"/>
        <end position="25"/>
    </location>
</feature>
<dbReference type="AlphaFoldDB" id="A0A0R1DJW8"/>
<evidence type="ECO:0000256" key="1">
    <source>
        <dbReference type="SAM" id="MobiDB-lite"/>
    </source>
</evidence>
<dbReference type="OrthoDB" id="7614304at2759"/>
<keyword evidence="2" id="KW-0472">Membrane</keyword>
<protein>
    <submittedName>
        <fullName evidence="3">Uncharacterized protein, isoform B</fullName>
    </submittedName>
</protein>
<gene>
    <name evidence="3" type="primary">Dyak\GE12501</name>
    <name evidence="3" type="synonym">dyak_GLEANR_1275</name>
    <name evidence="3" type="synonym">GE12501</name>
    <name evidence="3" type="ORF">Dyak_GE12501</name>
</gene>
<reference evidence="3 4" key="1">
    <citation type="journal article" date="2007" name="Nature">
        <title>Evolution of genes and genomes on the Drosophila phylogeny.</title>
        <authorList>
            <consortium name="Drosophila 12 Genomes Consortium"/>
            <person name="Clark A.G."/>
            <person name="Eisen M.B."/>
            <person name="Smith D.R."/>
            <person name="Bergman C.M."/>
            <person name="Oliver B."/>
            <person name="Markow T.A."/>
            <person name="Kaufman T.C."/>
            <person name="Kellis M."/>
            <person name="Gelbart W."/>
            <person name="Iyer V.N."/>
            <person name="Pollard D.A."/>
            <person name="Sackton T.B."/>
            <person name="Larracuente A.M."/>
            <person name="Singh N.D."/>
            <person name="Abad J.P."/>
            <person name="Abt D.N."/>
            <person name="Adryan B."/>
            <person name="Aguade M."/>
            <person name="Akashi H."/>
            <person name="Anderson W.W."/>
            <person name="Aquadro C.F."/>
            <person name="Ardell D.H."/>
            <person name="Arguello R."/>
            <person name="Artieri C.G."/>
            <person name="Barbash D.A."/>
            <person name="Barker D."/>
            <person name="Barsanti P."/>
            <person name="Batterham P."/>
            <person name="Batzoglou S."/>
            <person name="Begun D."/>
            <person name="Bhutkar A."/>
            <person name="Blanco E."/>
            <person name="Bosak S.A."/>
            <person name="Bradley R.K."/>
            <person name="Brand A.D."/>
            <person name="Brent M.R."/>
            <person name="Brooks A.N."/>
            <person name="Brown R.H."/>
            <person name="Butlin R.K."/>
            <person name="Caggese C."/>
            <person name="Calvi B.R."/>
            <person name="Bernardo de Carvalho A."/>
            <person name="Caspi A."/>
            <person name="Castrezana S."/>
            <person name="Celniker S.E."/>
            <person name="Chang J.L."/>
            <person name="Chapple C."/>
            <person name="Chatterji S."/>
            <person name="Chinwalla A."/>
            <person name="Civetta A."/>
            <person name="Clifton S.W."/>
            <person name="Comeron J.M."/>
            <person name="Costello J.C."/>
            <person name="Coyne J.A."/>
            <person name="Daub J."/>
            <person name="David R.G."/>
            <person name="Delcher A.L."/>
            <person name="Delehaunty K."/>
            <person name="Do C.B."/>
            <person name="Ebling H."/>
            <person name="Edwards K."/>
            <person name="Eickbush T."/>
            <person name="Evans J.D."/>
            <person name="Filipski A."/>
            <person name="Findeiss S."/>
            <person name="Freyhult E."/>
            <person name="Fulton L."/>
            <person name="Fulton R."/>
            <person name="Garcia A.C."/>
            <person name="Gardiner A."/>
            <person name="Garfield D.A."/>
            <person name="Garvin B.E."/>
            <person name="Gibson G."/>
            <person name="Gilbert D."/>
            <person name="Gnerre S."/>
            <person name="Godfrey J."/>
            <person name="Good R."/>
            <person name="Gotea V."/>
            <person name="Gravely B."/>
            <person name="Greenberg A.J."/>
            <person name="Griffiths-Jones S."/>
            <person name="Gross S."/>
            <person name="Guigo R."/>
            <person name="Gustafson E.A."/>
            <person name="Haerty W."/>
            <person name="Hahn M.W."/>
            <person name="Halligan D.L."/>
            <person name="Halpern A.L."/>
            <person name="Halter G.M."/>
            <person name="Han M.V."/>
            <person name="Heger A."/>
            <person name="Hillier L."/>
            <person name="Hinrichs A.S."/>
            <person name="Holmes I."/>
            <person name="Hoskins R.A."/>
            <person name="Hubisz M.J."/>
            <person name="Hultmark D."/>
            <person name="Huntley M.A."/>
            <person name="Jaffe D.B."/>
            <person name="Jagadeeshan S."/>
            <person name="Jeck W.R."/>
            <person name="Johnson J."/>
            <person name="Jones C.D."/>
            <person name="Jordan W.C."/>
            <person name="Karpen G.H."/>
            <person name="Kataoka E."/>
            <person name="Keightley P.D."/>
            <person name="Kheradpour P."/>
            <person name="Kirkness E.F."/>
            <person name="Koerich L.B."/>
            <person name="Kristiansen K."/>
            <person name="Kudrna D."/>
            <person name="Kulathinal R.J."/>
            <person name="Kumar S."/>
            <person name="Kwok R."/>
            <person name="Lander E."/>
            <person name="Langley C.H."/>
            <person name="Lapoint R."/>
            <person name="Lazzaro B.P."/>
            <person name="Lee S.J."/>
            <person name="Levesque L."/>
            <person name="Li R."/>
            <person name="Lin C.F."/>
            <person name="Lin M.F."/>
            <person name="Lindblad-Toh K."/>
            <person name="Llopart A."/>
            <person name="Long M."/>
            <person name="Low L."/>
            <person name="Lozovsky E."/>
            <person name="Lu J."/>
            <person name="Luo M."/>
            <person name="Machado C.A."/>
            <person name="Makalowski W."/>
            <person name="Marzo M."/>
            <person name="Matsuda M."/>
            <person name="Matzkin L."/>
            <person name="McAllister B."/>
            <person name="McBride C.S."/>
            <person name="McKernan B."/>
            <person name="McKernan K."/>
            <person name="Mendez-Lago M."/>
            <person name="Minx P."/>
            <person name="Mollenhauer M.U."/>
            <person name="Montooth K."/>
            <person name="Mount S.M."/>
            <person name="Mu X."/>
            <person name="Myers E."/>
            <person name="Negre B."/>
            <person name="Newfeld S."/>
            <person name="Nielsen R."/>
            <person name="Noor M.A."/>
            <person name="O'Grady P."/>
            <person name="Pachter L."/>
            <person name="Papaceit M."/>
            <person name="Parisi M.J."/>
            <person name="Parisi M."/>
            <person name="Parts L."/>
            <person name="Pedersen J.S."/>
            <person name="Pesole G."/>
            <person name="Phillippy A.M."/>
            <person name="Ponting C.P."/>
            <person name="Pop M."/>
            <person name="Porcelli D."/>
            <person name="Powell J.R."/>
            <person name="Prohaska S."/>
            <person name="Pruitt K."/>
            <person name="Puig M."/>
            <person name="Quesneville H."/>
            <person name="Ram K.R."/>
            <person name="Rand D."/>
            <person name="Rasmussen M.D."/>
            <person name="Reed L.K."/>
            <person name="Reenan R."/>
            <person name="Reily A."/>
            <person name="Remington K.A."/>
            <person name="Rieger T.T."/>
            <person name="Ritchie M.G."/>
            <person name="Robin C."/>
            <person name="Rogers Y.H."/>
            <person name="Rohde C."/>
            <person name="Rozas J."/>
            <person name="Rubenfield M.J."/>
            <person name="Ruiz A."/>
            <person name="Russo S."/>
            <person name="Salzberg S.L."/>
            <person name="Sanchez-Gracia A."/>
            <person name="Saranga D.J."/>
            <person name="Sato H."/>
            <person name="Schaeffer S.W."/>
            <person name="Schatz M.C."/>
            <person name="Schlenke T."/>
            <person name="Schwartz R."/>
            <person name="Segarra C."/>
            <person name="Singh R.S."/>
            <person name="Sirot L."/>
            <person name="Sirota M."/>
            <person name="Sisneros N.B."/>
            <person name="Smith C.D."/>
            <person name="Smith T.F."/>
            <person name="Spieth J."/>
            <person name="Stage D.E."/>
            <person name="Stark A."/>
            <person name="Stephan W."/>
            <person name="Strausberg R.L."/>
            <person name="Strempel S."/>
            <person name="Sturgill D."/>
            <person name="Sutton G."/>
            <person name="Sutton G.G."/>
            <person name="Tao W."/>
            <person name="Teichmann S."/>
            <person name="Tobari Y.N."/>
            <person name="Tomimura Y."/>
            <person name="Tsolas J.M."/>
            <person name="Valente V.L."/>
            <person name="Venter E."/>
            <person name="Venter J.C."/>
            <person name="Vicario S."/>
            <person name="Vieira F.G."/>
            <person name="Vilella A.J."/>
            <person name="Villasante A."/>
            <person name="Walenz B."/>
            <person name="Wang J."/>
            <person name="Wasserman M."/>
            <person name="Watts T."/>
            <person name="Wilson D."/>
            <person name="Wilson R.K."/>
            <person name="Wing R.A."/>
            <person name="Wolfner M.F."/>
            <person name="Wong A."/>
            <person name="Wong G.K."/>
            <person name="Wu C.I."/>
            <person name="Wu G."/>
            <person name="Yamamoto D."/>
            <person name="Yang H.P."/>
            <person name="Yang S.P."/>
            <person name="Yorke J.A."/>
            <person name="Yoshida K."/>
            <person name="Zdobnov E."/>
            <person name="Zhang P."/>
            <person name="Zhang Y."/>
            <person name="Zimin A.V."/>
            <person name="Baldwin J."/>
            <person name="Abdouelleil A."/>
            <person name="Abdulkadir J."/>
            <person name="Abebe A."/>
            <person name="Abera B."/>
            <person name="Abreu J."/>
            <person name="Acer S.C."/>
            <person name="Aftuck L."/>
            <person name="Alexander A."/>
            <person name="An P."/>
            <person name="Anderson E."/>
            <person name="Anderson S."/>
            <person name="Arachi H."/>
            <person name="Azer M."/>
            <person name="Bachantsang P."/>
            <person name="Barry A."/>
            <person name="Bayul T."/>
            <person name="Berlin A."/>
            <person name="Bessette D."/>
            <person name="Bloom T."/>
            <person name="Blye J."/>
            <person name="Boguslavskiy L."/>
            <person name="Bonnet C."/>
            <person name="Boukhgalter B."/>
            <person name="Bourzgui I."/>
            <person name="Brown A."/>
            <person name="Cahill P."/>
            <person name="Channer S."/>
            <person name="Cheshatsang Y."/>
            <person name="Chuda L."/>
            <person name="Citroen M."/>
            <person name="Collymore A."/>
            <person name="Cooke P."/>
            <person name="Costello M."/>
            <person name="D'Aco K."/>
            <person name="Daza R."/>
            <person name="De Haan G."/>
            <person name="DeGray S."/>
            <person name="DeMaso C."/>
            <person name="Dhargay N."/>
            <person name="Dooley K."/>
            <person name="Dooley E."/>
            <person name="Doricent M."/>
            <person name="Dorje P."/>
            <person name="Dorjee K."/>
            <person name="Dupes A."/>
            <person name="Elong R."/>
            <person name="Falk J."/>
            <person name="Farina A."/>
            <person name="Faro S."/>
            <person name="Ferguson D."/>
            <person name="Fisher S."/>
            <person name="Foley C.D."/>
            <person name="Franke A."/>
            <person name="Friedrich D."/>
            <person name="Gadbois L."/>
            <person name="Gearin G."/>
            <person name="Gearin C.R."/>
            <person name="Giannoukos G."/>
            <person name="Goode T."/>
            <person name="Graham J."/>
            <person name="Grandbois E."/>
            <person name="Grewal S."/>
            <person name="Gyaltsen K."/>
            <person name="Hafez N."/>
            <person name="Hagos B."/>
            <person name="Hall J."/>
            <person name="Henson C."/>
            <person name="Hollinger A."/>
            <person name="Honan T."/>
            <person name="Huard M.D."/>
            <person name="Hughes L."/>
            <person name="Hurhula B."/>
            <person name="Husby M.E."/>
            <person name="Kamat A."/>
            <person name="Kanga B."/>
            <person name="Kashin S."/>
            <person name="Khazanovich D."/>
            <person name="Kisner P."/>
            <person name="Lance K."/>
            <person name="Lara M."/>
            <person name="Lee W."/>
            <person name="Lennon N."/>
            <person name="Letendre F."/>
            <person name="LeVine R."/>
            <person name="Lipovsky A."/>
            <person name="Liu X."/>
            <person name="Liu J."/>
            <person name="Liu S."/>
            <person name="Lokyitsang T."/>
            <person name="Lokyitsang Y."/>
            <person name="Lubonja R."/>
            <person name="Lui A."/>
            <person name="MacDonald P."/>
            <person name="Magnisalis V."/>
            <person name="Maru K."/>
            <person name="Matthews C."/>
            <person name="McCusker W."/>
            <person name="McDonough S."/>
            <person name="Mehta T."/>
            <person name="Meldrim J."/>
            <person name="Meneus L."/>
            <person name="Mihai O."/>
            <person name="Mihalev A."/>
            <person name="Mihova T."/>
            <person name="Mittelman R."/>
            <person name="Mlenga V."/>
            <person name="Montmayeur A."/>
            <person name="Mulrain L."/>
            <person name="Navidi A."/>
            <person name="Naylor J."/>
            <person name="Negash T."/>
            <person name="Nguyen T."/>
            <person name="Nguyen N."/>
            <person name="Nicol R."/>
            <person name="Norbu C."/>
            <person name="Norbu N."/>
            <person name="Novod N."/>
            <person name="O'Neill B."/>
            <person name="Osman S."/>
            <person name="Markiewicz E."/>
            <person name="Oyono O.L."/>
            <person name="Patti C."/>
            <person name="Phunkhang P."/>
            <person name="Pierre F."/>
            <person name="Priest M."/>
            <person name="Raghuraman S."/>
            <person name="Rege F."/>
            <person name="Reyes R."/>
            <person name="Rise C."/>
            <person name="Rogov P."/>
            <person name="Ross K."/>
            <person name="Ryan E."/>
            <person name="Settipalli S."/>
            <person name="Shea T."/>
            <person name="Sherpa N."/>
            <person name="Shi L."/>
            <person name="Shih D."/>
            <person name="Sparrow T."/>
            <person name="Spaulding J."/>
            <person name="Stalker J."/>
            <person name="Stange-Thomann N."/>
            <person name="Stavropoulos S."/>
            <person name="Stone C."/>
            <person name="Strader C."/>
            <person name="Tesfaye S."/>
            <person name="Thomson T."/>
            <person name="Thoulutsang Y."/>
            <person name="Thoulutsang D."/>
            <person name="Topham K."/>
            <person name="Topping I."/>
            <person name="Tsamla T."/>
            <person name="Vassiliev H."/>
            <person name="Vo A."/>
            <person name="Wangchuk T."/>
            <person name="Wangdi T."/>
            <person name="Weiand M."/>
            <person name="Wilkinson J."/>
            <person name="Wilson A."/>
            <person name="Yadav S."/>
            <person name="Young G."/>
            <person name="Yu Q."/>
            <person name="Zembek L."/>
            <person name="Zhong D."/>
            <person name="Zimmer A."/>
            <person name="Zwirko Z."/>
            <person name="Jaffe D.B."/>
            <person name="Alvarez P."/>
            <person name="Brockman W."/>
            <person name="Butler J."/>
            <person name="Chin C."/>
            <person name="Gnerre S."/>
            <person name="Grabherr M."/>
            <person name="Kleber M."/>
            <person name="Mauceli E."/>
            <person name="MacCallum I."/>
        </authorList>
    </citation>
    <scope>NUCLEOTIDE SEQUENCE [LARGE SCALE GENOMIC DNA]</scope>
    <source>
        <strain evidence="4">Tai18E2 / Tucson 14021-0261.01</strain>
    </source>
</reference>
<evidence type="ECO:0000313" key="4">
    <source>
        <dbReference type="Proteomes" id="UP000002282"/>
    </source>
</evidence>
<feature type="compositionally biased region" description="Basic and acidic residues" evidence="1">
    <location>
        <begin position="71"/>
        <end position="88"/>
    </location>
</feature>
<feature type="transmembrane region" description="Helical" evidence="2">
    <location>
        <begin position="231"/>
        <end position="253"/>
    </location>
</feature>
<organism evidence="3 4">
    <name type="scientific">Drosophila yakuba</name>
    <name type="common">Fruit fly</name>
    <dbReference type="NCBI Taxonomy" id="7245"/>
    <lineage>
        <taxon>Eukaryota</taxon>
        <taxon>Metazoa</taxon>
        <taxon>Ecdysozoa</taxon>
        <taxon>Arthropoda</taxon>
        <taxon>Hexapoda</taxon>
        <taxon>Insecta</taxon>
        <taxon>Pterygota</taxon>
        <taxon>Neoptera</taxon>
        <taxon>Endopterygota</taxon>
        <taxon>Diptera</taxon>
        <taxon>Brachycera</taxon>
        <taxon>Muscomorpha</taxon>
        <taxon>Ephydroidea</taxon>
        <taxon>Drosophilidae</taxon>
        <taxon>Drosophila</taxon>
        <taxon>Sophophora</taxon>
    </lineage>
</organism>
<feature type="compositionally biased region" description="Low complexity" evidence="1">
    <location>
        <begin position="89"/>
        <end position="99"/>
    </location>
</feature>